<dbReference type="PROSITE" id="PS51186">
    <property type="entry name" value="GNAT"/>
    <property type="match status" value="1"/>
</dbReference>
<dbReference type="CDD" id="cd04301">
    <property type="entry name" value="NAT_SF"/>
    <property type="match status" value="1"/>
</dbReference>
<keyword evidence="2" id="KW-0808">Transferase</keyword>
<dbReference type="SUPFAM" id="SSF55729">
    <property type="entry name" value="Acyl-CoA N-acyltransferases (Nat)"/>
    <property type="match status" value="1"/>
</dbReference>
<dbReference type="EMBL" id="VCIW01000005">
    <property type="protein sequence ID" value="TLS52224.1"/>
    <property type="molecule type" value="Genomic_DNA"/>
</dbReference>
<sequence length="141" mass="16275">MLKPINHRVREQDIVEILETCVFPDPERLEQVAAEYENNPELRLYGYESEEEIVGVIGFERLDGGDGLLIRHLAVKPECRGAGFGRGQILELIEMAKPRLLVAETDEEAVEFYRRIGFEIESLGERYPGVERYRCTYRTAE</sequence>
<organism evidence="2 3">
    <name type="scientific">Paenibacillus antri</name>
    <dbReference type="NCBI Taxonomy" id="2582848"/>
    <lineage>
        <taxon>Bacteria</taxon>
        <taxon>Bacillati</taxon>
        <taxon>Bacillota</taxon>
        <taxon>Bacilli</taxon>
        <taxon>Bacillales</taxon>
        <taxon>Paenibacillaceae</taxon>
        <taxon>Paenibacillus</taxon>
    </lineage>
</organism>
<evidence type="ECO:0000313" key="3">
    <source>
        <dbReference type="Proteomes" id="UP000309676"/>
    </source>
</evidence>
<keyword evidence="3" id="KW-1185">Reference proteome</keyword>
<reference evidence="2 3" key="1">
    <citation type="submission" date="2019-05" db="EMBL/GenBank/DDBJ databases">
        <authorList>
            <person name="Narsing Rao M.P."/>
            <person name="Li W.J."/>
        </authorList>
    </citation>
    <scope>NUCLEOTIDE SEQUENCE [LARGE SCALE GENOMIC DNA]</scope>
    <source>
        <strain evidence="2 3">SYSU_K30003</strain>
    </source>
</reference>
<dbReference type="OrthoDB" id="45853at2"/>
<comment type="caution">
    <text evidence="2">The sequence shown here is derived from an EMBL/GenBank/DDBJ whole genome shotgun (WGS) entry which is preliminary data.</text>
</comment>
<name>A0A5R9GG07_9BACL</name>
<accession>A0A5R9GG07</accession>
<dbReference type="InterPro" id="IPR016181">
    <property type="entry name" value="Acyl_CoA_acyltransferase"/>
</dbReference>
<feature type="domain" description="N-acetyltransferase" evidence="1">
    <location>
        <begin position="1"/>
        <end position="136"/>
    </location>
</feature>
<dbReference type="Gene3D" id="3.40.630.30">
    <property type="match status" value="1"/>
</dbReference>
<dbReference type="Pfam" id="PF00583">
    <property type="entry name" value="Acetyltransf_1"/>
    <property type="match status" value="1"/>
</dbReference>
<dbReference type="Proteomes" id="UP000309676">
    <property type="component" value="Unassembled WGS sequence"/>
</dbReference>
<evidence type="ECO:0000259" key="1">
    <source>
        <dbReference type="PROSITE" id="PS51186"/>
    </source>
</evidence>
<proteinExistence type="predicted"/>
<dbReference type="RefSeq" id="WP_138193881.1">
    <property type="nucleotide sequence ID" value="NZ_VCIW01000005.1"/>
</dbReference>
<dbReference type="AlphaFoldDB" id="A0A5R9GG07"/>
<dbReference type="InterPro" id="IPR000182">
    <property type="entry name" value="GNAT_dom"/>
</dbReference>
<gene>
    <name evidence="2" type="ORF">FE782_09615</name>
</gene>
<evidence type="ECO:0000313" key="2">
    <source>
        <dbReference type="EMBL" id="TLS52224.1"/>
    </source>
</evidence>
<protein>
    <submittedName>
        <fullName evidence="2">GNAT family N-acetyltransferase</fullName>
    </submittedName>
</protein>
<dbReference type="GO" id="GO:0016747">
    <property type="term" value="F:acyltransferase activity, transferring groups other than amino-acyl groups"/>
    <property type="evidence" value="ECO:0007669"/>
    <property type="project" value="InterPro"/>
</dbReference>